<name>A0A4S8JPR7_MUSBA</name>
<dbReference type="EMBL" id="PYDT01000004">
    <property type="protein sequence ID" value="THU63799.1"/>
    <property type="molecule type" value="Genomic_DNA"/>
</dbReference>
<comment type="caution">
    <text evidence="1">The sequence shown here is derived from an EMBL/GenBank/DDBJ whole genome shotgun (WGS) entry which is preliminary data.</text>
</comment>
<keyword evidence="2" id="KW-1185">Reference proteome</keyword>
<evidence type="ECO:0000313" key="2">
    <source>
        <dbReference type="Proteomes" id="UP000317650"/>
    </source>
</evidence>
<sequence length="199" mass="21304">MGDSTLGLEESGWEQLRMEARKIEGDSDVKLSSDAKLASRFTNSSSGPSPAIIDASTIACEKLTALSCFVQTSGTMSPRIDGVIGQSTINKISFGIQGILVGDAQGKVNQLGDKFPAIQGLICVQAASCLEILAVIFMYVPSCLEILAVIFMYNSVSNPLYSAGNILQCELKDLAAKILCFLTKWNKLKLKPCRIAFVG</sequence>
<dbReference type="AlphaFoldDB" id="A0A4S8JPR7"/>
<protein>
    <submittedName>
        <fullName evidence="1">Uncharacterized protein</fullName>
    </submittedName>
</protein>
<organism evidence="1 2">
    <name type="scientific">Musa balbisiana</name>
    <name type="common">Banana</name>
    <dbReference type="NCBI Taxonomy" id="52838"/>
    <lineage>
        <taxon>Eukaryota</taxon>
        <taxon>Viridiplantae</taxon>
        <taxon>Streptophyta</taxon>
        <taxon>Embryophyta</taxon>
        <taxon>Tracheophyta</taxon>
        <taxon>Spermatophyta</taxon>
        <taxon>Magnoliopsida</taxon>
        <taxon>Liliopsida</taxon>
        <taxon>Zingiberales</taxon>
        <taxon>Musaceae</taxon>
        <taxon>Musa</taxon>
    </lineage>
</organism>
<evidence type="ECO:0000313" key="1">
    <source>
        <dbReference type="EMBL" id="THU63799.1"/>
    </source>
</evidence>
<dbReference type="Proteomes" id="UP000317650">
    <property type="component" value="Chromosome 1"/>
</dbReference>
<accession>A0A4S8JPR7</accession>
<reference evidence="1 2" key="1">
    <citation type="journal article" date="2019" name="Nat. Plants">
        <title>Genome sequencing of Musa balbisiana reveals subgenome evolution and function divergence in polyploid bananas.</title>
        <authorList>
            <person name="Yao X."/>
        </authorList>
    </citation>
    <scope>NUCLEOTIDE SEQUENCE [LARGE SCALE GENOMIC DNA]</scope>
    <source>
        <strain evidence="2">cv. DH-PKW</strain>
        <tissue evidence="1">Leaves</tissue>
    </source>
</reference>
<proteinExistence type="predicted"/>
<dbReference type="STRING" id="52838.A0A4S8JPR7"/>
<gene>
    <name evidence="1" type="ORF">C4D60_Mb01t19650</name>
</gene>